<keyword evidence="2" id="KW-0808">Transferase</keyword>
<dbReference type="AlphaFoldDB" id="A0A2X3BP19"/>
<dbReference type="RefSeq" id="WP_112058310.1">
    <property type="nucleotide sequence ID" value="NZ_UAWL01000006.1"/>
</dbReference>
<feature type="region of interest" description="Disordered" evidence="1">
    <location>
        <begin position="1"/>
        <end position="38"/>
    </location>
</feature>
<evidence type="ECO:0000313" key="3">
    <source>
        <dbReference type="Proteomes" id="UP000250166"/>
    </source>
</evidence>
<proteinExistence type="predicted"/>
<sequence length="445" mass="51559">MQNLNPNQNLAQNPKQQQNLKQQSAQNPKSTKTQNQIQNLDSKNLARNLKLTQKPTQNLTQNLNKPNVAIMADFDIAKRPRPFALTQILKTKCNLFLIARECSHIKGTQSFSFPPPRTNASTRTQQEKQILRHNCIHRNFAPLIYTPNRLHITEILRSLPKMDLLIVEDITLLPFASEYKAIHHCKIVLDLREFYPLEYEDKQWQETLGQFFYFLCQNYLKNANLCLCVSENIAKRYKQEFGIDSRIYYSLPAFFDMRPTSIHKPIEIIYHGFISIDRDSYNLIELAKILGDDFLVNLMVVSHNQELLDHFTHTAKKVPNIRILPPVAMQEIIPFCNRFDIGILSLQPNSFNNANAMPNKLFEYIQSRLCVISTPIQSIATFLQTYQVGVVSLGFTPSHLACTIRSLSPKQILFHKEQSHFYAKSLSIESNQHKIMEFLKELEIL</sequence>
<name>A0A2X3BP19_9HELI</name>
<dbReference type="Gene3D" id="3.40.50.2000">
    <property type="entry name" value="Glycogen Phosphorylase B"/>
    <property type="match status" value="1"/>
</dbReference>
<dbReference type="SUPFAM" id="SSF53756">
    <property type="entry name" value="UDP-Glycosyltransferase/glycogen phosphorylase"/>
    <property type="match status" value="1"/>
</dbReference>
<dbReference type="EMBL" id="UAWL01000006">
    <property type="protein sequence ID" value="SQB97845.1"/>
    <property type="molecule type" value="Genomic_DNA"/>
</dbReference>
<protein>
    <submittedName>
        <fullName evidence="2">Glycosyltransferase</fullName>
    </submittedName>
</protein>
<dbReference type="Proteomes" id="UP000250166">
    <property type="component" value="Unassembled WGS sequence"/>
</dbReference>
<reference evidence="2 3" key="1">
    <citation type="submission" date="2018-06" db="EMBL/GenBank/DDBJ databases">
        <authorList>
            <consortium name="Pathogen Informatics"/>
            <person name="Doyle S."/>
        </authorList>
    </citation>
    <scope>NUCLEOTIDE SEQUENCE [LARGE SCALE GENOMIC DNA]</scope>
    <source>
        <strain evidence="2 3">NCTC13102</strain>
    </source>
</reference>
<feature type="compositionally biased region" description="Low complexity" evidence="1">
    <location>
        <begin position="1"/>
        <end position="28"/>
    </location>
</feature>
<accession>A0A2X3BP19</accession>
<organism evidence="2 3">
    <name type="scientific">Helicobacter fennelliae</name>
    <dbReference type="NCBI Taxonomy" id="215"/>
    <lineage>
        <taxon>Bacteria</taxon>
        <taxon>Pseudomonadati</taxon>
        <taxon>Campylobacterota</taxon>
        <taxon>Epsilonproteobacteria</taxon>
        <taxon>Campylobacterales</taxon>
        <taxon>Helicobacteraceae</taxon>
        <taxon>Helicobacter</taxon>
    </lineage>
</organism>
<evidence type="ECO:0000313" key="2">
    <source>
        <dbReference type="EMBL" id="SQB97845.1"/>
    </source>
</evidence>
<gene>
    <name evidence="2" type="ORF">NCTC13102_00379</name>
</gene>
<feature type="compositionally biased region" description="Polar residues" evidence="1">
    <location>
        <begin position="29"/>
        <end position="38"/>
    </location>
</feature>
<evidence type="ECO:0000256" key="1">
    <source>
        <dbReference type="SAM" id="MobiDB-lite"/>
    </source>
</evidence>
<dbReference type="GO" id="GO:0016740">
    <property type="term" value="F:transferase activity"/>
    <property type="evidence" value="ECO:0007669"/>
    <property type="project" value="UniProtKB-KW"/>
</dbReference>